<protein>
    <submittedName>
        <fullName evidence="3">Uncharacterized protein</fullName>
    </submittedName>
</protein>
<keyword evidence="1" id="KW-0175">Coiled coil</keyword>
<evidence type="ECO:0000256" key="1">
    <source>
        <dbReference type="SAM" id="Coils"/>
    </source>
</evidence>
<dbReference type="AlphaFoldDB" id="A0A7M5VAX5"/>
<sequence>MNSNESGFIAPQHPLPKEIQQMSHEDTICKYCGVSYLIHNEMKKLQKLLEESQKEVERLKHFDQRENNLKKDLRTLAEEKLNLNDQLDAKSMELQYSEEKMLKQNLVISNLENQVTTLRDECDDHNNKLSNFKRKLESSYDSIIKPLSSQLNQMKIDVKSFKDQSNRTIESCKNQFVSQLGINNSLITHLKKELSSMEGKFEVQYLKHKASIENLKKEAKEQLTQKLGEKEQCHKNLLNEEKKNLNNLIDGQETQIATMKDERNDLERKMLSIERDKESEKAKATEMISSLNVQVVTLRENLQNIEKSSQKDENSLRSLSRRQQEKINSLEQERTQMIEAHQHRIQQLRESFNEKLKEIDRWPKRMQNALQEKENCLKEEHQQSIQQLILEHEQKMNELEKRLNDQLKNEKLIHRDKENKLNAQITKLQEQFEKEMRRIHQDIDNLKISKSTEISKLQTTIKELQQELQETKTSQKLTSQNQNKVSYYESILEDLKVQLAEKEALVNSKTNEIQSLRECVRRECEERYELTEALSNARTELLSIQRFSSPSTSSENAFASRNFTQREIVPTPPSQGRKSSLSGAQSPKNSVTSSPVGLSQSETSWNRWQNKKTKSNNHYNANNKKPSSQDSFKRKLNLSLKNS</sequence>
<keyword evidence="4" id="KW-1185">Reference proteome</keyword>
<reference evidence="3" key="1">
    <citation type="submission" date="2021-01" db="UniProtKB">
        <authorList>
            <consortium name="EnsemblMetazoa"/>
        </authorList>
    </citation>
    <scope>IDENTIFICATION</scope>
</reference>
<dbReference type="GeneID" id="136799106"/>
<feature type="coiled-coil region" evidence="1">
    <location>
        <begin position="42"/>
        <end position="135"/>
    </location>
</feature>
<evidence type="ECO:0000256" key="2">
    <source>
        <dbReference type="SAM" id="MobiDB-lite"/>
    </source>
</evidence>
<name>A0A7M5VAX5_9CNID</name>
<feature type="compositionally biased region" description="Polar residues" evidence="2">
    <location>
        <begin position="616"/>
        <end position="630"/>
    </location>
</feature>
<dbReference type="EnsemblMetazoa" id="CLYHEMT005800.1">
    <property type="protein sequence ID" value="CLYHEMP005800.1"/>
    <property type="gene ID" value="CLYHEMG005800"/>
</dbReference>
<evidence type="ECO:0000313" key="3">
    <source>
        <dbReference type="EnsemblMetazoa" id="CLYHEMP005800.1"/>
    </source>
</evidence>
<accession>A0A7M5VAX5</accession>
<dbReference type="OrthoDB" id="10256467at2759"/>
<dbReference type="Proteomes" id="UP000594262">
    <property type="component" value="Unplaced"/>
</dbReference>
<feature type="region of interest" description="Disordered" evidence="2">
    <location>
        <begin position="306"/>
        <end position="328"/>
    </location>
</feature>
<feature type="region of interest" description="Disordered" evidence="2">
    <location>
        <begin position="550"/>
        <end position="643"/>
    </location>
</feature>
<evidence type="ECO:0000313" key="4">
    <source>
        <dbReference type="Proteomes" id="UP000594262"/>
    </source>
</evidence>
<dbReference type="PANTHER" id="PTHR34251:SF1">
    <property type="entry name" value="LEUCINE, GLUTAMATE AND LYSINE RICH 1"/>
    <property type="match status" value="1"/>
</dbReference>
<dbReference type="RefSeq" id="XP_066911893.1">
    <property type="nucleotide sequence ID" value="XM_067055792.1"/>
</dbReference>
<dbReference type="PANTHER" id="PTHR34251">
    <property type="entry name" value="LEUCINE-, GLUTAMATE- AND LYSINE-RICH PROTEIN 1"/>
    <property type="match status" value="1"/>
</dbReference>
<proteinExistence type="predicted"/>
<organism evidence="3 4">
    <name type="scientific">Clytia hemisphaerica</name>
    <dbReference type="NCBI Taxonomy" id="252671"/>
    <lineage>
        <taxon>Eukaryota</taxon>
        <taxon>Metazoa</taxon>
        <taxon>Cnidaria</taxon>
        <taxon>Hydrozoa</taxon>
        <taxon>Hydroidolina</taxon>
        <taxon>Leptothecata</taxon>
        <taxon>Obeliida</taxon>
        <taxon>Clytiidae</taxon>
        <taxon>Clytia</taxon>
    </lineage>
</organism>
<feature type="compositionally biased region" description="Polar residues" evidence="2">
    <location>
        <begin position="550"/>
        <end position="565"/>
    </location>
</feature>
<dbReference type="InterPro" id="IPR038799">
    <property type="entry name" value="LEKR1"/>
</dbReference>
<feature type="compositionally biased region" description="Polar residues" evidence="2">
    <location>
        <begin position="574"/>
        <end position="608"/>
    </location>
</feature>